<proteinExistence type="predicted"/>
<dbReference type="PANTHER" id="PTHR42794">
    <property type="entry name" value="HEMIN IMPORT ATP-BINDING PROTEIN HMUV"/>
    <property type="match status" value="1"/>
</dbReference>
<keyword evidence="4" id="KW-1278">Translocase</keyword>
<evidence type="ECO:0000256" key="2">
    <source>
        <dbReference type="ARBA" id="ARBA00022741"/>
    </source>
</evidence>
<dbReference type="CDD" id="cd03214">
    <property type="entry name" value="ABC_Iron-Siderophores_B12_Hemin"/>
    <property type="match status" value="1"/>
</dbReference>
<dbReference type="PROSITE" id="PS00211">
    <property type="entry name" value="ABC_TRANSPORTER_1"/>
    <property type="match status" value="1"/>
</dbReference>
<evidence type="ECO:0000313" key="7">
    <source>
        <dbReference type="Proteomes" id="UP000319219"/>
    </source>
</evidence>
<dbReference type="PROSITE" id="PS50893">
    <property type="entry name" value="ABC_TRANSPORTER_2"/>
    <property type="match status" value="1"/>
</dbReference>
<dbReference type="Proteomes" id="UP000319219">
    <property type="component" value="Unassembled WGS sequence"/>
</dbReference>
<evidence type="ECO:0000259" key="5">
    <source>
        <dbReference type="PROSITE" id="PS50893"/>
    </source>
</evidence>
<keyword evidence="1" id="KW-0813">Transport</keyword>
<sequence length="293" mass="32826">MTEQSELLKVRDRALEVAGLSRAYGESHVLKNVSWNVDEGAWWGIIGPNGSGKSTLLHLLSGVDQPTSGSVHIYGKKIDSYSRKELSRFVAVLQQEGIPPVRYTVREVIEMGRFPHQDWLGREKGVDVEAITDRVLARLSLTSLADRTLDRLSGGQRQRVALAKVMVQEPQILLLDEPTTYLDLRYQLEFMELLAEWRQETGVTIVAVLHDLNLAAQFCDNLLVLKDGMVEGLGTSSDLLTEDRIRRVYGVEPVMLPHPDSGVPQLLLRRSTASTAESIGDCEHTKKSREWKV</sequence>
<dbReference type="EMBL" id="VIJZ01000001">
    <property type="protein sequence ID" value="TQS01236.1"/>
    <property type="molecule type" value="Genomic_DNA"/>
</dbReference>
<feature type="domain" description="ABC transporter" evidence="5">
    <location>
        <begin position="15"/>
        <end position="252"/>
    </location>
</feature>
<evidence type="ECO:0000256" key="1">
    <source>
        <dbReference type="ARBA" id="ARBA00022448"/>
    </source>
</evidence>
<dbReference type="GO" id="GO:0005524">
    <property type="term" value="F:ATP binding"/>
    <property type="evidence" value="ECO:0007669"/>
    <property type="project" value="UniProtKB-KW"/>
</dbReference>
<accession>A0ABY3BA50</accession>
<dbReference type="SUPFAM" id="SSF52540">
    <property type="entry name" value="P-loop containing nucleoside triphosphate hydrolases"/>
    <property type="match status" value="1"/>
</dbReference>
<comment type="caution">
    <text evidence="6">The sequence shown here is derived from an EMBL/GenBank/DDBJ whole genome shotgun (WGS) entry which is preliminary data.</text>
</comment>
<dbReference type="SMART" id="SM00382">
    <property type="entry name" value="AAA"/>
    <property type="match status" value="1"/>
</dbReference>
<evidence type="ECO:0000256" key="3">
    <source>
        <dbReference type="ARBA" id="ARBA00022840"/>
    </source>
</evidence>
<dbReference type="InterPro" id="IPR027417">
    <property type="entry name" value="P-loop_NTPase"/>
</dbReference>
<dbReference type="PANTHER" id="PTHR42794:SF1">
    <property type="entry name" value="HEMIN IMPORT ATP-BINDING PROTEIN HMUV"/>
    <property type="match status" value="1"/>
</dbReference>
<protein>
    <submittedName>
        <fullName evidence="6">ABC transporter ATP-binding protein</fullName>
    </submittedName>
</protein>
<organism evidence="6 7">
    <name type="scientific">Paenibacillus ottowii</name>
    <dbReference type="NCBI Taxonomy" id="2315729"/>
    <lineage>
        <taxon>Bacteria</taxon>
        <taxon>Bacillati</taxon>
        <taxon>Bacillota</taxon>
        <taxon>Bacilli</taxon>
        <taxon>Bacillales</taxon>
        <taxon>Paenibacillaceae</taxon>
        <taxon>Paenibacillus</taxon>
    </lineage>
</organism>
<keyword evidence="3 6" id="KW-0067">ATP-binding</keyword>
<keyword evidence="7" id="KW-1185">Reference proteome</keyword>
<dbReference type="RefSeq" id="WP_142611736.1">
    <property type="nucleotide sequence ID" value="NZ_VIJZ01000001.1"/>
</dbReference>
<name>A0ABY3BA50_9BACL</name>
<dbReference type="InterPro" id="IPR017871">
    <property type="entry name" value="ABC_transporter-like_CS"/>
</dbReference>
<dbReference type="InterPro" id="IPR003593">
    <property type="entry name" value="AAA+_ATPase"/>
</dbReference>
<gene>
    <name evidence="6" type="ORF">FKV70_02525</name>
</gene>
<evidence type="ECO:0000256" key="4">
    <source>
        <dbReference type="ARBA" id="ARBA00022967"/>
    </source>
</evidence>
<reference evidence="6 7" key="1">
    <citation type="submission" date="2019-07" db="EMBL/GenBank/DDBJ databases">
        <title>Paenibacillus ottowii sp. nov. isolated from a fermentation system processing bovine manure.</title>
        <authorList>
            <person name="Velazquez L.F."/>
            <person name="Rajbanshi S."/>
            <person name="Guan S."/>
            <person name="Hinchee M."/>
            <person name="Welsh A."/>
        </authorList>
    </citation>
    <scope>NUCLEOTIDE SEQUENCE [LARGE SCALE GENOMIC DNA]</scope>
    <source>
        <strain evidence="6 7">MS2379</strain>
    </source>
</reference>
<dbReference type="Pfam" id="PF00005">
    <property type="entry name" value="ABC_tran"/>
    <property type="match status" value="1"/>
</dbReference>
<keyword evidence="2" id="KW-0547">Nucleotide-binding</keyword>
<dbReference type="InterPro" id="IPR003439">
    <property type="entry name" value="ABC_transporter-like_ATP-bd"/>
</dbReference>
<evidence type="ECO:0000313" key="6">
    <source>
        <dbReference type="EMBL" id="TQS01236.1"/>
    </source>
</evidence>
<dbReference type="Gene3D" id="3.40.50.300">
    <property type="entry name" value="P-loop containing nucleotide triphosphate hydrolases"/>
    <property type="match status" value="1"/>
</dbReference>